<accession>A0A829M441</accession>
<name>A0A829M441_9MYCO</name>
<proteinExistence type="predicted"/>
<evidence type="ECO:0000313" key="1">
    <source>
        <dbReference type="EMBL" id="ESV60984.1"/>
    </source>
</evidence>
<dbReference type="Proteomes" id="UP000018502">
    <property type="component" value="Unassembled WGS sequence"/>
</dbReference>
<comment type="caution">
    <text evidence="1">The sequence shown here is derived from an EMBL/GenBank/DDBJ whole genome shotgun (WGS) entry which is preliminary data.</text>
</comment>
<evidence type="ECO:0000313" key="2">
    <source>
        <dbReference type="Proteomes" id="UP000018502"/>
    </source>
</evidence>
<protein>
    <submittedName>
        <fullName evidence="1">Uncharacterized protein</fullName>
    </submittedName>
</protein>
<organism evidence="1 2">
    <name type="scientific">Mycobacteroides abscessus MAB_091912_2446</name>
    <dbReference type="NCBI Taxonomy" id="1335414"/>
    <lineage>
        <taxon>Bacteria</taxon>
        <taxon>Bacillati</taxon>
        <taxon>Actinomycetota</taxon>
        <taxon>Actinomycetes</taxon>
        <taxon>Mycobacteriales</taxon>
        <taxon>Mycobacteriaceae</taxon>
        <taxon>Mycobacteroides</taxon>
        <taxon>Mycobacteroides abscessus</taxon>
    </lineage>
</organism>
<gene>
    <name evidence="1" type="ORF">L833_3369</name>
</gene>
<dbReference type="AlphaFoldDB" id="A0A829M441"/>
<reference evidence="1 2" key="1">
    <citation type="journal article" date="2014" name="Emerg. Infect. Dis.">
        <title>High-level Relatedness among Mycobacterium abscessus subsp. massiliense Strains from Widely Separated Outbreaks.</title>
        <authorList>
            <person name="Tettelin H."/>
            <person name="Davidson R.M."/>
            <person name="Agrawal S."/>
            <person name="Aitken M.L."/>
            <person name="Shallom S."/>
            <person name="Hasan N.A."/>
            <person name="Strong M."/>
            <person name="Nogueira de Moura V.C."/>
            <person name="De Groote M.A."/>
            <person name="Duarte R.S."/>
            <person name="Hine E."/>
            <person name="Parankush S."/>
            <person name="Su Q."/>
            <person name="Daugherty S.C."/>
            <person name="Fraser C.M."/>
            <person name="Brown-Elliott B.A."/>
            <person name="Wallace R.J.Jr."/>
            <person name="Holland S.M."/>
            <person name="Sampaio E.P."/>
            <person name="Olivier K.N."/>
            <person name="Jackson M."/>
            <person name="Zelazny A.M."/>
        </authorList>
    </citation>
    <scope>NUCLEOTIDE SEQUENCE [LARGE SCALE GENOMIC DNA]</scope>
    <source>
        <strain evidence="1 2">MAB_091912_2446</strain>
    </source>
</reference>
<dbReference type="EMBL" id="AYTF01000002">
    <property type="protein sequence ID" value="ESV60984.1"/>
    <property type="molecule type" value="Genomic_DNA"/>
</dbReference>
<sequence length="51" mass="5756">MPLQLPPFLRIRCHCGYDPSTPKLAYHIRSRERSGVTGAAAEGWEHMYALA</sequence>